<feature type="compositionally biased region" description="Basic and acidic residues" evidence="1">
    <location>
        <begin position="1"/>
        <end position="19"/>
    </location>
</feature>
<dbReference type="EMBL" id="VIEB01001655">
    <property type="protein sequence ID" value="TQD70909.1"/>
    <property type="molecule type" value="Genomic_DNA"/>
</dbReference>
<evidence type="ECO:0000313" key="3">
    <source>
        <dbReference type="Proteomes" id="UP000315295"/>
    </source>
</evidence>
<name>A0A540K9N8_MALBA</name>
<feature type="region of interest" description="Disordered" evidence="1">
    <location>
        <begin position="1"/>
        <end position="22"/>
    </location>
</feature>
<reference evidence="2 3" key="1">
    <citation type="journal article" date="2019" name="G3 (Bethesda)">
        <title>Sequencing of a Wild Apple (Malus baccata) Genome Unravels the Differences Between Cultivated and Wild Apple Species Regarding Disease Resistance and Cold Tolerance.</title>
        <authorList>
            <person name="Chen X."/>
        </authorList>
    </citation>
    <scope>NUCLEOTIDE SEQUENCE [LARGE SCALE GENOMIC DNA]</scope>
    <source>
        <strain evidence="3">cv. Shandingzi</strain>
        <tissue evidence="2">Leaves</tissue>
    </source>
</reference>
<evidence type="ECO:0000313" key="2">
    <source>
        <dbReference type="EMBL" id="TQD70909.1"/>
    </source>
</evidence>
<evidence type="ECO:0000256" key="1">
    <source>
        <dbReference type="SAM" id="MobiDB-lite"/>
    </source>
</evidence>
<sequence length="81" mass="9044">MRGHGTEDQSCRGAGDGKRPVSICLDMPPSTADRLEHLVGRLAPHRFCKRFALNMIGQPPSTPRRPPRPLFRTLLVSKIQI</sequence>
<protein>
    <submittedName>
        <fullName evidence="2">Uncharacterized protein</fullName>
    </submittedName>
</protein>
<dbReference type="AlphaFoldDB" id="A0A540K9N8"/>
<dbReference type="Proteomes" id="UP000315295">
    <property type="component" value="Unassembled WGS sequence"/>
</dbReference>
<gene>
    <name evidence="2" type="ORF">C1H46_043555</name>
</gene>
<proteinExistence type="predicted"/>
<comment type="caution">
    <text evidence="2">The sequence shown here is derived from an EMBL/GenBank/DDBJ whole genome shotgun (WGS) entry which is preliminary data.</text>
</comment>
<keyword evidence="3" id="KW-1185">Reference proteome</keyword>
<accession>A0A540K9N8</accession>
<organism evidence="2 3">
    <name type="scientific">Malus baccata</name>
    <name type="common">Siberian crab apple</name>
    <name type="synonym">Pyrus baccata</name>
    <dbReference type="NCBI Taxonomy" id="106549"/>
    <lineage>
        <taxon>Eukaryota</taxon>
        <taxon>Viridiplantae</taxon>
        <taxon>Streptophyta</taxon>
        <taxon>Embryophyta</taxon>
        <taxon>Tracheophyta</taxon>
        <taxon>Spermatophyta</taxon>
        <taxon>Magnoliopsida</taxon>
        <taxon>eudicotyledons</taxon>
        <taxon>Gunneridae</taxon>
        <taxon>Pentapetalae</taxon>
        <taxon>rosids</taxon>
        <taxon>fabids</taxon>
        <taxon>Rosales</taxon>
        <taxon>Rosaceae</taxon>
        <taxon>Amygdaloideae</taxon>
        <taxon>Maleae</taxon>
        <taxon>Malus</taxon>
    </lineage>
</organism>